<accession>A0A0S4X3I5</accession>
<organism evidence="1">
    <name type="scientific">Ralstonia solanacearum</name>
    <name type="common">Pseudomonas solanacearum</name>
    <dbReference type="NCBI Taxonomy" id="305"/>
    <lineage>
        <taxon>Bacteria</taxon>
        <taxon>Pseudomonadati</taxon>
        <taxon>Pseudomonadota</taxon>
        <taxon>Betaproteobacteria</taxon>
        <taxon>Burkholderiales</taxon>
        <taxon>Burkholderiaceae</taxon>
        <taxon>Ralstonia</taxon>
        <taxon>Ralstonia solanacearum species complex</taxon>
    </lineage>
</organism>
<dbReference type="AlphaFoldDB" id="A0A0S4X3I5"/>
<protein>
    <submittedName>
        <fullName evidence="1">Uncharacterized protein</fullName>
    </submittedName>
</protein>
<gene>
    <name evidence="1" type="ORF">RUN215_v1_2200006</name>
</gene>
<name>A0A0S4X3I5_RALSL</name>
<reference evidence="1" key="1">
    <citation type="submission" date="2015-10" db="EMBL/GenBank/DDBJ databases">
        <authorList>
            <person name="Gilbert D.G."/>
        </authorList>
    </citation>
    <scope>NUCLEOTIDE SEQUENCE</scope>
    <source>
        <strain evidence="1">Phyl III-seqv23</strain>
    </source>
</reference>
<dbReference type="EMBL" id="LN899820">
    <property type="protein sequence ID" value="CUV58456.1"/>
    <property type="molecule type" value="Genomic_DNA"/>
</dbReference>
<evidence type="ECO:0000313" key="1">
    <source>
        <dbReference type="EMBL" id="CUV58456.1"/>
    </source>
</evidence>
<proteinExistence type="predicted"/>
<sequence>MAHASSLAASTRMTWCRGGLGSERTLQAHKDVWFVIAERDFPDLDAARIV</sequence>